<name>A0ABT3FPR6_9BACT</name>
<feature type="transmembrane region" description="Helical" evidence="7">
    <location>
        <begin position="326"/>
        <end position="345"/>
    </location>
</feature>
<dbReference type="Pfam" id="PF01554">
    <property type="entry name" value="MatE"/>
    <property type="match status" value="2"/>
</dbReference>
<feature type="transmembrane region" description="Helical" evidence="7">
    <location>
        <begin position="21"/>
        <end position="41"/>
    </location>
</feature>
<feature type="transmembrane region" description="Helical" evidence="7">
    <location>
        <begin position="163"/>
        <end position="185"/>
    </location>
</feature>
<dbReference type="PANTHER" id="PTHR42925">
    <property type="entry name" value="MULTIDRUG AND TOXIN EFFLUX PROTEIN MATE FAMILY"/>
    <property type="match status" value="1"/>
</dbReference>
<evidence type="ECO:0000313" key="8">
    <source>
        <dbReference type="EMBL" id="MCW1885564.1"/>
    </source>
</evidence>
<comment type="subcellular location">
    <subcellularLocation>
        <location evidence="1">Cell membrane</location>
        <topology evidence="1">Multi-pass membrane protein</topology>
    </subcellularLocation>
</comment>
<reference evidence="8 9" key="1">
    <citation type="submission" date="2022-10" db="EMBL/GenBank/DDBJ databases">
        <title>Luteolibacter flavescens strain MCCC 1K03193, whole genome shotgun sequencing project.</title>
        <authorList>
            <person name="Zhao G."/>
            <person name="Shen L."/>
        </authorList>
    </citation>
    <scope>NUCLEOTIDE SEQUENCE [LARGE SCALE GENOMIC DNA]</scope>
    <source>
        <strain evidence="8 9">MCCC 1K03193</strain>
    </source>
</reference>
<feature type="transmembrane region" description="Helical" evidence="7">
    <location>
        <begin position="365"/>
        <end position="386"/>
    </location>
</feature>
<dbReference type="InterPro" id="IPR002528">
    <property type="entry name" value="MATE_fam"/>
</dbReference>
<keyword evidence="5 7" id="KW-1133">Transmembrane helix</keyword>
<evidence type="ECO:0000256" key="3">
    <source>
        <dbReference type="ARBA" id="ARBA00022475"/>
    </source>
</evidence>
<evidence type="ECO:0000256" key="1">
    <source>
        <dbReference type="ARBA" id="ARBA00004651"/>
    </source>
</evidence>
<evidence type="ECO:0000256" key="7">
    <source>
        <dbReference type="SAM" id="Phobius"/>
    </source>
</evidence>
<evidence type="ECO:0000313" key="9">
    <source>
        <dbReference type="Proteomes" id="UP001207930"/>
    </source>
</evidence>
<dbReference type="PANTHER" id="PTHR42925:SF2">
    <property type="entry name" value="NA+ DRIVEN MULTIDRUG EFFLUX PUMP"/>
    <property type="match status" value="1"/>
</dbReference>
<feature type="transmembrane region" description="Helical" evidence="7">
    <location>
        <begin position="393"/>
        <end position="414"/>
    </location>
</feature>
<dbReference type="RefSeq" id="WP_264501692.1">
    <property type="nucleotide sequence ID" value="NZ_JAPDDS010000006.1"/>
</dbReference>
<dbReference type="NCBIfam" id="TIGR00797">
    <property type="entry name" value="matE"/>
    <property type="match status" value="1"/>
</dbReference>
<dbReference type="InterPro" id="IPR047135">
    <property type="entry name" value="YsiQ"/>
</dbReference>
<dbReference type="CDD" id="cd13134">
    <property type="entry name" value="MATE_like_8"/>
    <property type="match status" value="1"/>
</dbReference>
<feature type="transmembrane region" description="Helical" evidence="7">
    <location>
        <begin position="420"/>
        <end position="442"/>
    </location>
</feature>
<feature type="transmembrane region" description="Helical" evidence="7">
    <location>
        <begin position="61"/>
        <end position="81"/>
    </location>
</feature>
<dbReference type="EMBL" id="JAPDDS010000006">
    <property type="protein sequence ID" value="MCW1885564.1"/>
    <property type="molecule type" value="Genomic_DNA"/>
</dbReference>
<feature type="transmembrane region" description="Helical" evidence="7">
    <location>
        <begin position="197"/>
        <end position="217"/>
    </location>
</feature>
<feature type="transmembrane region" description="Helical" evidence="7">
    <location>
        <begin position="102"/>
        <end position="122"/>
    </location>
</feature>
<evidence type="ECO:0000256" key="4">
    <source>
        <dbReference type="ARBA" id="ARBA00022692"/>
    </source>
</evidence>
<keyword evidence="6 7" id="KW-0472">Membrane</keyword>
<dbReference type="InterPro" id="IPR048279">
    <property type="entry name" value="MdtK-like"/>
</dbReference>
<evidence type="ECO:0000256" key="2">
    <source>
        <dbReference type="ARBA" id="ARBA00022448"/>
    </source>
</evidence>
<sequence length="458" mass="48829">MTETSSSEPAFERKNLFQLAWPLFLFSALSIGATFVDQMILSAYQQNLAAAVSLGNQVLGVAYDLSGLLAIGGLVLVAQCLGRGDTPGARRIGGISIAVNTLLNVAISLVLFIGASSFVGWVDTPAELVADTTSYVRVIGVAMILNGFITVAASVLRAFGHTIEILVFGIVGNVIYLALEYAMVFGRWGFPEMGVQGASLSTLIVRIAGAAMFAWALTRRLGFSAGWAGMGRLWHGLRDREAIRRLFHLSVPGASDNFAYNLFQLTMVKFVASLGTSAVLVRSYTLTINALLSLVVVAVTQANETLIGYDKGAEDHATARRRAVRTTIGTALAVMVLSGVLYAFAEPLTRLFTQDEAVIRGVKTLLLAGIALEPFAAGIVILLGSLRSVGDAVVPVVFSIAVTWLLGAPLAWYLMKHTGLGVTGLWIALAIAECVKCTGLFVRWQRMKWAARPALVTS</sequence>
<accession>A0ABT3FPR6</accession>
<dbReference type="Proteomes" id="UP001207930">
    <property type="component" value="Unassembled WGS sequence"/>
</dbReference>
<feature type="transmembrane region" description="Helical" evidence="7">
    <location>
        <begin position="134"/>
        <end position="156"/>
    </location>
</feature>
<keyword evidence="2" id="KW-0813">Transport</keyword>
<comment type="caution">
    <text evidence="8">The sequence shown here is derived from an EMBL/GenBank/DDBJ whole genome shotgun (WGS) entry which is preliminary data.</text>
</comment>
<dbReference type="PIRSF" id="PIRSF006603">
    <property type="entry name" value="DinF"/>
    <property type="match status" value="1"/>
</dbReference>
<keyword evidence="3" id="KW-1003">Cell membrane</keyword>
<evidence type="ECO:0000256" key="6">
    <source>
        <dbReference type="ARBA" id="ARBA00023136"/>
    </source>
</evidence>
<keyword evidence="9" id="KW-1185">Reference proteome</keyword>
<evidence type="ECO:0000256" key="5">
    <source>
        <dbReference type="ARBA" id="ARBA00022989"/>
    </source>
</evidence>
<gene>
    <name evidence="8" type="ORF">OKA04_12565</name>
</gene>
<protein>
    <submittedName>
        <fullName evidence="8">MATE family efflux transporter</fullName>
    </submittedName>
</protein>
<organism evidence="8 9">
    <name type="scientific">Luteolibacter flavescens</name>
    <dbReference type="NCBI Taxonomy" id="1859460"/>
    <lineage>
        <taxon>Bacteria</taxon>
        <taxon>Pseudomonadati</taxon>
        <taxon>Verrucomicrobiota</taxon>
        <taxon>Verrucomicrobiia</taxon>
        <taxon>Verrucomicrobiales</taxon>
        <taxon>Verrucomicrobiaceae</taxon>
        <taxon>Luteolibacter</taxon>
    </lineage>
</organism>
<keyword evidence="4 7" id="KW-0812">Transmembrane</keyword>
<proteinExistence type="predicted"/>